<dbReference type="InterPro" id="IPR036691">
    <property type="entry name" value="Endo/exonu/phosph_ase_sf"/>
</dbReference>
<dbReference type="EMBL" id="JACGWN010000001">
    <property type="protein sequence ID" value="KAL0461556.1"/>
    <property type="molecule type" value="Genomic_DNA"/>
</dbReference>
<proteinExistence type="predicted"/>
<evidence type="ECO:0000313" key="2">
    <source>
        <dbReference type="EMBL" id="KAL0461556.1"/>
    </source>
</evidence>
<sequence>MKDGLSTVASGIGKLLYPDTITKACTRLDFARVCVMLDISLKLPKYVIIMLPKEDGSEVTCKVDVEYEWLPPKCNTCISLGHPTKACPLSKPTKPTVNVYVQRAKKPSKPRGEPATQPEPRPMDVESGIPMLGRANSGSVDLGQPRVERGDNGKEIILYNTFDALMSQDDNAECSSRGPNSSNPYLCLMINALVFNIRGLNRRDHQVAISDLIVEFQLHFIGLLETKASARNITRVQMCLSHTSKWFEDYTGPGTRIWLAWKYDEVDVEILTVHAQMIHYWVFIQQFHTTALVSIVSRANDLGERRGLWQSLTQLTDSIEEDPWLVMGASGNIRMAMEEFQECITATSLITLSMQGQVFTWHNCSNDSHSLWKQLDRMMVNDRWLDR</sequence>
<gene>
    <name evidence="2" type="ORF">Slati_0043200</name>
</gene>
<dbReference type="PANTHER" id="PTHR31286">
    <property type="entry name" value="GLYCINE-RICH CELL WALL STRUCTURAL PROTEIN 1.8-LIKE"/>
    <property type="match status" value="1"/>
</dbReference>
<dbReference type="InterPro" id="IPR040256">
    <property type="entry name" value="At4g02000-like"/>
</dbReference>
<dbReference type="Gene3D" id="3.60.10.10">
    <property type="entry name" value="Endonuclease/exonuclease/phosphatase"/>
    <property type="match status" value="1"/>
</dbReference>
<evidence type="ECO:0000256" key="1">
    <source>
        <dbReference type="SAM" id="MobiDB-lite"/>
    </source>
</evidence>
<dbReference type="SUPFAM" id="SSF56219">
    <property type="entry name" value="DNase I-like"/>
    <property type="match status" value="1"/>
</dbReference>
<evidence type="ECO:0008006" key="3">
    <source>
        <dbReference type="Google" id="ProtNLM"/>
    </source>
</evidence>
<accession>A0AAW2Y7H3</accession>
<name>A0AAW2Y7H3_9LAMI</name>
<dbReference type="PANTHER" id="PTHR31286:SF165">
    <property type="entry name" value="DUF4283 DOMAIN-CONTAINING PROTEIN"/>
    <property type="match status" value="1"/>
</dbReference>
<comment type="caution">
    <text evidence="2">The sequence shown here is derived from an EMBL/GenBank/DDBJ whole genome shotgun (WGS) entry which is preliminary data.</text>
</comment>
<dbReference type="AlphaFoldDB" id="A0AAW2Y7H3"/>
<reference evidence="2" key="1">
    <citation type="submission" date="2020-06" db="EMBL/GenBank/DDBJ databases">
        <authorList>
            <person name="Li T."/>
            <person name="Hu X."/>
            <person name="Zhang T."/>
            <person name="Song X."/>
            <person name="Zhang H."/>
            <person name="Dai N."/>
            <person name="Sheng W."/>
            <person name="Hou X."/>
            <person name="Wei L."/>
        </authorList>
    </citation>
    <scope>NUCLEOTIDE SEQUENCE</scope>
    <source>
        <strain evidence="2">KEN1</strain>
        <tissue evidence="2">Leaf</tissue>
    </source>
</reference>
<protein>
    <recommendedName>
        <fullName evidence="3">DUF4283 domain-containing protein</fullName>
    </recommendedName>
</protein>
<feature type="region of interest" description="Disordered" evidence="1">
    <location>
        <begin position="103"/>
        <end position="123"/>
    </location>
</feature>
<organism evidence="2">
    <name type="scientific">Sesamum latifolium</name>
    <dbReference type="NCBI Taxonomy" id="2727402"/>
    <lineage>
        <taxon>Eukaryota</taxon>
        <taxon>Viridiplantae</taxon>
        <taxon>Streptophyta</taxon>
        <taxon>Embryophyta</taxon>
        <taxon>Tracheophyta</taxon>
        <taxon>Spermatophyta</taxon>
        <taxon>Magnoliopsida</taxon>
        <taxon>eudicotyledons</taxon>
        <taxon>Gunneridae</taxon>
        <taxon>Pentapetalae</taxon>
        <taxon>asterids</taxon>
        <taxon>lamiids</taxon>
        <taxon>Lamiales</taxon>
        <taxon>Pedaliaceae</taxon>
        <taxon>Sesamum</taxon>
    </lineage>
</organism>
<reference evidence="2" key="2">
    <citation type="journal article" date="2024" name="Plant">
        <title>Genomic evolution and insights into agronomic trait innovations of Sesamum species.</title>
        <authorList>
            <person name="Miao H."/>
            <person name="Wang L."/>
            <person name="Qu L."/>
            <person name="Liu H."/>
            <person name="Sun Y."/>
            <person name="Le M."/>
            <person name="Wang Q."/>
            <person name="Wei S."/>
            <person name="Zheng Y."/>
            <person name="Lin W."/>
            <person name="Duan Y."/>
            <person name="Cao H."/>
            <person name="Xiong S."/>
            <person name="Wang X."/>
            <person name="Wei L."/>
            <person name="Li C."/>
            <person name="Ma Q."/>
            <person name="Ju M."/>
            <person name="Zhao R."/>
            <person name="Li G."/>
            <person name="Mu C."/>
            <person name="Tian Q."/>
            <person name="Mei H."/>
            <person name="Zhang T."/>
            <person name="Gao T."/>
            <person name="Zhang H."/>
        </authorList>
    </citation>
    <scope>NUCLEOTIDE SEQUENCE</scope>
    <source>
        <strain evidence="2">KEN1</strain>
    </source>
</reference>